<organism evidence="2 3">
    <name type="scientific">Streptomyces malaysiensis subsp. samsunensis</name>
    <dbReference type="NCBI Taxonomy" id="459658"/>
    <lineage>
        <taxon>Bacteria</taxon>
        <taxon>Bacillati</taxon>
        <taxon>Actinomycetota</taxon>
        <taxon>Actinomycetes</taxon>
        <taxon>Kitasatosporales</taxon>
        <taxon>Streptomycetaceae</taxon>
        <taxon>Streptomyces</taxon>
        <taxon>Streptomyces violaceusniger group</taxon>
    </lineage>
</organism>
<sequence length="101" mass="11427">MGSQYSKRYSEEFKRDAITLARSSDKTITEVARDLGVSPESLRGWVKRDRIDRGGGTSGELTSAEREELRRLRRQNAEQQKTIEILKKVFMAPLRGVTVAG</sequence>
<gene>
    <name evidence="2" type="ORF">NQU54_38885</name>
</gene>
<dbReference type="Proteomes" id="UP001142400">
    <property type="component" value="Unassembled WGS sequence"/>
</dbReference>
<feature type="region of interest" description="Disordered" evidence="1">
    <location>
        <begin position="48"/>
        <end position="67"/>
    </location>
</feature>
<evidence type="ECO:0000256" key="1">
    <source>
        <dbReference type="SAM" id="MobiDB-lite"/>
    </source>
</evidence>
<dbReference type="Gene3D" id="1.10.10.60">
    <property type="entry name" value="Homeodomain-like"/>
    <property type="match status" value="1"/>
</dbReference>
<proteinExistence type="predicted"/>
<dbReference type="GO" id="GO:0003677">
    <property type="term" value="F:DNA binding"/>
    <property type="evidence" value="ECO:0007669"/>
    <property type="project" value="InterPro"/>
</dbReference>
<dbReference type="InterPro" id="IPR002514">
    <property type="entry name" value="Transposase_8"/>
</dbReference>
<dbReference type="GO" id="GO:0006313">
    <property type="term" value="P:DNA transposition"/>
    <property type="evidence" value="ECO:0007669"/>
    <property type="project" value="InterPro"/>
</dbReference>
<keyword evidence="3" id="KW-1185">Reference proteome</keyword>
<evidence type="ECO:0000313" key="3">
    <source>
        <dbReference type="Proteomes" id="UP001142400"/>
    </source>
</evidence>
<dbReference type="SUPFAM" id="SSF46689">
    <property type="entry name" value="Homeodomain-like"/>
    <property type="match status" value="1"/>
</dbReference>
<comment type="caution">
    <text evidence="2">The sequence shown here is derived from an EMBL/GenBank/DDBJ whole genome shotgun (WGS) entry which is preliminary data.</text>
</comment>
<name>A0A9X2RZY7_STRMQ</name>
<dbReference type="GO" id="GO:0004803">
    <property type="term" value="F:transposase activity"/>
    <property type="evidence" value="ECO:0007669"/>
    <property type="project" value="InterPro"/>
</dbReference>
<dbReference type="PANTHER" id="PTHR33215">
    <property type="entry name" value="PROTEIN DISTAL ANTENNA"/>
    <property type="match status" value="1"/>
</dbReference>
<dbReference type="PANTHER" id="PTHR33215:SF13">
    <property type="entry name" value="PROTEIN DISTAL ANTENNA"/>
    <property type="match status" value="1"/>
</dbReference>
<protein>
    <submittedName>
        <fullName evidence="2">Transposase</fullName>
    </submittedName>
</protein>
<accession>A0A9X2RZY7</accession>
<dbReference type="InterPro" id="IPR009057">
    <property type="entry name" value="Homeodomain-like_sf"/>
</dbReference>
<dbReference type="RefSeq" id="WP_257635108.1">
    <property type="nucleotide sequence ID" value="NZ_JANIIC010000064.1"/>
</dbReference>
<dbReference type="Pfam" id="PF01527">
    <property type="entry name" value="HTH_Tnp_1"/>
    <property type="match status" value="1"/>
</dbReference>
<reference evidence="2" key="1">
    <citation type="submission" date="2022-06" db="EMBL/GenBank/DDBJ databases">
        <title>WGS of actinobacteria.</title>
        <authorList>
            <person name="Thawai C."/>
        </authorList>
    </citation>
    <scope>NUCLEOTIDE SEQUENCE</scope>
    <source>
        <strain evidence="2">DSM 42010</strain>
    </source>
</reference>
<dbReference type="AlphaFoldDB" id="A0A9X2RZY7"/>
<evidence type="ECO:0000313" key="2">
    <source>
        <dbReference type="EMBL" id="MCQ8834870.1"/>
    </source>
</evidence>
<dbReference type="EMBL" id="JANIIC010000064">
    <property type="protein sequence ID" value="MCQ8834870.1"/>
    <property type="molecule type" value="Genomic_DNA"/>
</dbReference>
<dbReference type="InterPro" id="IPR051839">
    <property type="entry name" value="RD_transcriptional_regulator"/>
</dbReference>